<gene>
    <name evidence="2" type="ORF">Q664_26720</name>
</gene>
<dbReference type="RefSeq" id="WP_043401308.1">
    <property type="nucleotide sequence ID" value="NZ_JPMI01000178.1"/>
</dbReference>
<feature type="region of interest" description="Disordered" evidence="1">
    <location>
        <begin position="30"/>
        <end position="55"/>
    </location>
</feature>
<reference evidence="2 3" key="1">
    <citation type="submission" date="2014-07" db="EMBL/GenBank/DDBJ databases">
        <title>Draft Genome Sequence of Gephyronic Acid Producer, Cystobacter violaceus Strain Cb vi76.</title>
        <authorList>
            <person name="Stevens D.C."/>
            <person name="Young J."/>
            <person name="Carmichael R."/>
            <person name="Tan J."/>
            <person name="Taylor R.E."/>
        </authorList>
    </citation>
    <scope>NUCLEOTIDE SEQUENCE [LARGE SCALE GENOMIC DNA]</scope>
    <source>
        <strain evidence="2 3">Cb vi76</strain>
    </source>
</reference>
<evidence type="ECO:0000313" key="2">
    <source>
        <dbReference type="EMBL" id="KFA90713.1"/>
    </source>
</evidence>
<evidence type="ECO:0000256" key="1">
    <source>
        <dbReference type="SAM" id="MobiDB-lite"/>
    </source>
</evidence>
<evidence type="ECO:0000313" key="3">
    <source>
        <dbReference type="Proteomes" id="UP000028547"/>
    </source>
</evidence>
<dbReference type="Proteomes" id="UP000028547">
    <property type="component" value="Unassembled WGS sequence"/>
</dbReference>
<comment type="caution">
    <text evidence="2">The sequence shown here is derived from an EMBL/GenBank/DDBJ whole genome shotgun (WGS) entry which is preliminary data.</text>
</comment>
<organism evidence="2 3">
    <name type="scientific">Archangium violaceum Cb vi76</name>
    <dbReference type="NCBI Taxonomy" id="1406225"/>
    <lineage>
        <taxon>Bacteria</taxon>
        <taxon>Pseudomonadati</taxon>
        <taxon>Myxococcota</taxon>
        <taxon>Myxococcia</taxon>
        <taxon>Myxococcales</taxon>
        <taxon>Cystobacterineae</taxon>
        <taxon>Archangiaceae</taxon>
        <taxon>Archangium</taxon>
    </lineage>
</organism>
<accession>A0A084SQH8</accession>
<sequence>MYATAHRVSRNGQTGVNAFLYLHGRDFPWPEDASSLPETEPGTPTDRQSISVPPGRNTVHSYLDVLAPDGTPRSVLLEALKLFRQDVSERSNPARFIFGQVTLRFGVQIRLEPERESELEGLLATLEQVLP</sequence>
<dbReference type="AlphaFoldDB" id="A0A084SQH8"/>
<proteinExistence type="predicted"/>
<name>A0A084SQH8_9BACT</name>
<dbReference type="EMBL" id="JPMI01000178">
    <property type="protein sequence ID" value="KFA90713.1"/>
    <property type="molecule type" value="Genomic_DNA"/>
</dbReference>
<protein>
    <submittedName>
        <fullName evidence="2">Uncharacterized protein</fullName>
    </submittedName>
</protein>